<feature type="compositionally biased region" description="Basic and acidic residues" evidence="1">
    <location>
        <begin position="1"/>
        <end position="28"/>
    </location>
</feature>
<keyword evidence="2" id="KW-0547">Nucleotide-binding</keyword>
<gene>
    <name evidence="2" type="ORF">CSW14_09425</name>
</gene>
<dbReference type="Proteomes" id="UP000287467">
    <property type="component" value="Unassembled WGS sequence"/>
</dbReference>
<evidence type="ECO:0000256" key="1">
    <source>
        <dbReference type="SAM" id="MobiDB-lite"/>
    </source>
</evidence>
<dbReference type="AlphaFoldDB" id="A0A430VKR7"/>
<keyword evidence="2" id="KW-0378">Hydrolase</keyword>
<keyword evidence="2" id="KW-0067">ATP-binding</keyword>
<dbReference type="RefSeq" id="WP_216639827.1">
    <property type="nucleotide sequence ID" value="NZ_PEMW01000334.1"/>
</dbReference>
<feature type="compositionally biased region" description="Basic and acidic residues" evidence="1">
    <location>
        <begin position="71"/>
        <end position="80"/>
    </location>
</feature>
<name>A0A430VKR7_THESC</name>
<protein>
    <submittedName>
        <fullName evidence="2">ATP-dependent RNA helicase</fullName>
    </submittedName>
</protein>
<comment type="caution">
    <text evidence="2">The sequence shown here is derived from an EMBL/GenBank/DDBJ whole genome shotgun (WGS) entry which is preliminary data.</text>
</comment>
<proteinExistence type="predicted"/>
<organism evidence="2 3">
    <name type="scientific">Thermus scotoductus</name>
    <dbReference type="NCBI Taxonomy" id="37636"/>
    <lineage>
        <taxon>Bacteria</taxon>
        <taxon>Thermotogati</taxon>
        <taxon>Deinococcota</taxon>
        <taxon>Deinococci</taxon>
        <taxon>Thermales</taxon>
        <taxon>Thermaceae</taxon>
        <taxon>Thermus</taxon>
    </lineage>
</organism>
<feature type="region of interest" description="Disordered" evidence="1">
    <location>
        <begin position="1"/>
        <end position="80"/>
    </location>
</feature>
<feature type="non-terminal residue" evidence="2">
    <location>
        <position position="80"/>
    </location>
</feature>
<dbReference type="EMBL" id="PEMW01000334">
    <property type="protein sequence ID" value="RTI52068.1"/>
    <property type="molecule type" value="Genomic_DNA"/>
</dbReference>
<evidence type="ECO:0000313" key="2">
    <source>
        <dbReference type="EMBL" id="RTI52068.1"/>
    </source>
</evidence>
<accession>A0A430VKR7</accession>
<dbReference type="GO" id="GO:0004386">
    <property type="term" value="F:helicase activity"/>
    <property type="evidence" value="ECO:0007669"/>
    <property type="project" value="UniProtKB-KW"/>
</dbReference>
<feature type="compositionally biased region" description="Basic and acidic residues" evidence="1">
    <location>
        <begin position="37"/>
        <end position="59"/>
    </location>
</feature>
<evidence type="ECO:0000313" key="3">
    <source>
        <dbReference type="Proteomes" id="UP000287467"/>
    </source>
</evidence>
<sequence length="80" mass="8881">MRGGGEERGRRGDWGEGEEGKKRKREEGGGGTGGGHTGREGKSGEEGGHEANRHIRVGDVIRMQRGMDFSSRYRKEERPR</sequence>
<reference evidence="2 3" key="1">
    <citation type="journal article" date="2019" name="Extremophiles">
        <title>Biogeography of thermophiles and predominance of Thermus scotoductus in domestic water heaters.</title>
        <authorList>
            <person name="Wilpiszeski R.L."/>
            <person name="Zhang Z."/>
            <person name="House C.H."/>
        </authorList>
    </citation>
    <scope>NUCLEOTIDE SEQUENCE [LARGE SCALE GENOMIC DNA]</scope>
    <source>
        <strain evidence="2 3">1_S1</strain>
    </source>
</reference>
<keyword evidence="2" id="KW-0347">Helicase</keyword>